<feature type="transmembrane region" description="Helical" evidence="1">
    <location>
        <begin position="74"/>
        <end position="96"/>
    </location>
</feature>
<keyword evidence="1" id="KW-0472">Membrane</keyword>
<dbReference type="EMBL" id="CP014060">
    <property type="protein sequence ID" value="AMG40002.1"/>
    <property type="molecule type" value="Genomic_DNA"/>
</dbReference>
<dbReference type="RefSeq" id="WP_061074237.1">
    <property type="nucleotide sequence ID" value="NZ_CP014060.2"/>
</dbReference>
<proteinExistence type="predicted"/>
<dbReference type="AlphaFoldDB" id="A0A0X8P516"/>
<keyword evidence="1" id="KW-0812">Transmembrane</keyword>
<gene>
    <name evidence="2" type="ORF">AL504_30845</name>
</gene>
<feature type="transmembrane region" description="Helical" evidence="1">
    <location>
        <begin position="39"/>
        <end position="62"/>
    </location>
</feature>
<reference evidence="3" key="1">
    <citation type="submission" date="2015-12" db="EMBL/GenBank/DDBJ databases">
        <title>FDA dAtabase for Regulatory Grade micrObial Sequences (FDA-ARGOS): Supporting development and validation of Infectious Disease Dx tests.</title>
        <authorList>
            <person name="Case J."/>
            <person name="Tallon L."/>
            <person name="Sadzewicz L."/>
            <person name="Sengamalay N."/>
            <person name="Ott S."/>
            <person name="Godinez A."/>
            <person name="Nagaraj S."/>
            <person name="Nadendla S."/>
            <person name="Sichtig H."/>
        </authorList>
    </citation>
    <scope>NUCLEOTIDE SEQUENCE [LARGE SCALE GENOMIC DNA]</scope>
    <source>
        <strain evidence="3">FDAARGOS_147</strain>
    </source>
</reference>
<protein>
    <submittedName>
        <fullName evidence="2">Uncharacterized protein</fullName>
    </submittedName>
</protein>
<keyword evidence="1" id="KW-1133">Transmembrane helix</keyword>
<organism evidence="2 3">
    <name type="scientific">Alcaligenes xylosoxydans xylosoxydans</name>
    <name type="common">Achromobacter xylosoxidans</name>
    <dbReference type="NCBI Taxonomy" id="85698"/>
    <lineage>
        <taxon>Bacteria</taxon>
        <taxon>Pseudomonadati</taxon>
        <taxon>Pseudomonadota</taxon>
        <taxon>Betaproteobacteria</taxon>
        <taxon>Burkholderiales</taxon>
        <taxon>Alcaligenaceae</taxon>
        <taxon>Achromobacter</taxon>
    </lineage>
</organism>
<dbReference type="Proteomes" id="UP000060602">
    <property type="component" value="Chromosome"/>
</dbReference>
<feature type="transmembrane region" description="Helical" evidence="1">
    <location>
        <begin position="140"/>
        <end position="159"/>
    </location>
</feature>
<sequence>MLLLSVCVLAAVSLGVLTWRLVRRPASKTRADIARSAAAGAALFAALGPPVGTLVFALFIAISTISVEALFTSIFLVPWSYLYGGVPALLCGLVAGACRPAAVSWRSYGWTGLLGGLYAFVFLLGFAVRDNTLPELGFPLLLGGVPGLISGVVCARLFYGKPQATLPAPA</sequence>
<evidence type="ECO:0000256" key="1">
    <source>
        <dbReference type="SAM" id="Phobius"/>
    </source>
</evidence>
<name>A0A0X8P516_ALCXX</name>
<evidence type="ECO:0000313" key="3">
    <source>
        <dbReference type="Proteomes" id="UP000060602"/>
    </source>
</evidence>
<accession>A0A0X8P516</accession>
<evidence type="ECO:0000313" key="2">
    <source>
        <dbReference type="EMBL" id="AMG40002.1"/>
    </source>
</evidence>
<feature type="transmembrane region" description="Helical" evidence="1">
    <location>
        <begin position="108"/>
        <end position="128"/>
    </location>
</feature>